<dbReference type="InterPro" id="IPR059026">
    <property type="entry name" value="LpqB_N"/>
</dbReference>
<feature type="signal peptide" evidence="2">
    <location>
        <begin position="1"/>
        <end position="21"/>
    </location>
</feature>
<dbReference type="Proteomes" id="UP000310458">
    <property type="component" value="Unassembled WGS sequence"/>
</dbReference>
<dbReference type="Pfam" id="PF25976">
    <property type="entry name" value="LpqB_N"/>
    <property type="match status" value="1"/>
</dbReference>
<evidence type="ECO:0000256" key="1">
    <source>
        <dbReference type="SAM" id="MobiDB-lite"/>
    </source>
</evidence>
<protein>
    <recommendedName>
        <fullName evidence="3">GerMN domain-containing protein</fullName>
    </recommendedName>
</protein>
<feature type="domain" description="GerMN" evidence="3">
    <location>
        <begin position="200"/>
        <end position="291"/>
    </location>
</feature>
<proteinExistence type="predicted"/>
<sequence length="581" mass="63521">MRTSLMRWIGLLVASLFMATACTPTLPTDGEVGTAEAPADSRGDSGVVVEPPEAGASPEDIIQGFLQAGARPDDDHEIARSYLTDEFAETWDPWTQTLVYTEENMSVDAAGDAVYNVQLTMDARVNTDGIMARPDEPTSQTFEVEEIEGEWRISSAPDGKILDSGAFNSAYDEFTLYFYDPQERFAVPDVRWLINLSGQSTELADLLLRGPAPWLAPGVVSAFSEGDSLGTPAVPVSDGTATVDLDPSVTAGASDREIALMHNQLSMALHQLTSVREVRLTVGGAEVEIPELPDGQALQIETRPRALERQIGIQGDELVWQRNTDTSRVAGMPDLSDIEPRFPAVSTEAEGEVIAVMSGDLDALYHVRADSDEPELLVESDNMPRPSMDNFGWTWTVTTNDDGDPTVRAFNYEDEEASSVAVTADFIQGREVTSLRISQDGTRAALILDDAGVRSLYIASVQRDGATGVPWGLEQHQRLHHDQDEVELEEVRWSANDEVLVWKPYDPEDDEIETRRMQRINVSGAAETPSEGLTAVLNVSVGEDRPVYFEQEGSGVHQIVGDRGLSQDEIDDDVRDLSYSG</sequence>
<name>A0A5R9BII8_9MICC</name>
<evidence type="ECO:0000256" key="2">
    <source>
        <dbReference type="SAM" id="SignalP"/>
    </source>
</evidence>
<evidence type="ECO:0000313" key="5">
    <source>
        <dbReference type="Proteomes" id="UP000310458"/>
    </source>
</evidence>
<dbReference type="InterPro" id="IPR011044">
    <property type="entry name" value="Quino_amine_DH_bsu"/>
</dbReference>
<dbReference type="SUPFAM" id="SSF50969">
    <property type="entry name" value="YVTN repeat-like/Quinoprotein amine dehydrogenase"/>
    <property type="match status" value="1"/>
</dbReference>
<keyword evidence="2" id="KW-0732">Signal</keyword>
<dbReference type="OrthoDB" id="3226781at2"/>
<dbReference type="SMART" id="SM00909">
    <property type="entry name" value="Germane"/>
    <property type="match status" value="1"/>
</dbReference>
<organism evidence="4 5">
    <name type="scientific">Nesterenkonia salmonea</name>
    <dbReference type="NCBI Taxonomy" id="1804987"/>
    <lineage>
        <taxon>Bacteria</taxon>
        <taxon>Bacillati</taxon>
        <taxon>Actinomycetota</taxon>
        <taxon>Actinomycetes</taxon>
        <taxon>Micrococcales</taxon>
        <taxon>Micrococcaceae</taxon>
        <taxon>Nesterenkonia</taxon>
    </lineage>
</organism>
<evidence type="ECO:0000313" key="4">
    <source>
        <dbReference type="EMBL" id="TLQ00315.1"/>
    </source>
</evidence>
<dbReference type="AlphaFoldDB" id="A0A5R9BII8"/>
<dbReference type="InterPro" id="IPR018910">
    <property type="entry name" value="LpqB_C"/>
</dbReference>
<accession>A0A5R9BII8</accession>
<dbReference type="InterPro" id="IPR019606">
    <property type="entry name" value="GerMN"/>
</dbReference>
<dbReference type="Pfam" id="PF10647">
    <property type="entry name" value="Gmad1"/>
    <property type="match status" value="1"/>
</dbReference>
<dbReference type="EMBL" id="VAVZ01000003">
    <property type="protein sequence ID" value="TLQ00315.1"/>
    <property type="molecule type" value="Genomic_DNA"/>
</dbReference>
<comment type="caution">
    <text evidence="4">The sequence shown here is derived from an EMBL/GenBank/DDBJ whole genome shotgun (WGS) entry which is preliminary data.</text>
</comment>
<feature type="region of interest" description="Disordered" evidence="1">
    <location>
        <begin position="559"/>
        <end position="581"/>
    </location>
</feature>
<feature type="region of interest" description="Disordered" evidence="1">
    <location>
        <begin position="27"/>
        <end position="46"/>
    </location>
</feature>
<evidence type="ECO:0000259" key="3">
    <source>
        <dbReference type="SMART" id="SM00909"/>
    </source>
</evidence>
<dbReference type="Pfam" id="PF10646">
    <property type="entry name" value="Germane"/>
    <property type="match status" value="1"/>
</dbReference>
<gene>
    <name evidence="4" type="ORF">FEF26_01755</name>
</gene>
<reference evidence="4 5" key="1">
    <citation type="submission" date="2019-05" db="EMBL/GenBank/DDBJ databases">
        <title>Nesterenkonia sp. GY074 isolated from the Southern Atlantic Ocean.</title>
        <authorList>
            <person name="Zhang G."/>
        </authorList>
    </citation>
    <scope>NUCLEOTIDE SEQUENCE [LARGE SCALE GENOMIC DNA]</scope>
    <source>
        <strain evidence="4 5">GY074</strain>
    </source>
</reference>
<dbReference type="PROSITE" id="PS51257">
    <property type="entry name" value="PROKAR_LIPOPROTEIN"/>
    <property type="match status" value="1"/>
</dbReference>
<feature type="chain" id="PRO_5024360234" description="GerMN domain-containing protein" evidence="2">
    <location>
        <begin position="22"/>
        <end position="581"/>
    </location>
</feature>
<dbReference type="RefSeq" id="WP_138251814.1">
    <property type="nucleotide sequence ID" value="NZ_VAVZ01000003.1"/>
</dbReference>
<keyword evidence="5" id="KW-1185">Reference proteome</keyword>